<dbReference type="Gene3D" id="1.10.357.10">
    <property type="entry name" value="Tetracycline Repressor, domain 2"/>
    <property type="match status" value="1"/>
</dbReference>
<dbReference type="GO" id="GO:0000976">
    <property type="term" value="F:transcription cis-regulatory region binding"/>
    <property type="evidence" value="ECO:0007669"/>
    <property type="project" value="TreeGrafter"/>
</dbReference>
<keyword evidence="3" id="KW-0804">Transcription</keyword>
<evidence type="ECO:0000259" key="6">
    <source>
        <dbReference type="PROSITE" id="PS50977"/>
    </source>
</evidence>
<sequence length="200" mass="21222">MEQASSPGRRATNAARKQAAVRLALLELSEEAGFAAVSMADIAERSGVPERTVFRTFGSKAEILWHDPLLQRLVRHIDPGDGPLDPLAAVSRAAATAAREMTEQDRSLEARRRALILAEPDLLGAGAQSMGRSVGDLARLITPAGADPDQRRRRALFALFAAMALAFVPMDAAKPIDDWIAALQESLTLAAFGPLTGGGS</sequence>
<dbReference type="SUPFAM" id="SSF46689">
    <property type="entry name" value="Homeodomain-like"/>
    <property type="match status" value="1"/>
</dbReference>
<proteinExistence type="predicted"/>
<dbReference type="PANTHER" id="PTHR30055">
    <property type="entry name" value="HTH-TYPE TRANSCRIPTIONAL REGULATOR RUTR"/>
    <property type="match status" value="1"/>
</dbReference>
<dbReference type="Proteomes" id="UP000680865">
    <property type="component" value="Unassembled WGS sequence"/>
</dbReference>
<dbReference type="Pfam" id="PF00440">
    <property type="entry name" value="TetR_N"/>
    <property type="match status" value="1"/>
</dbReference>
<dbReference type="InterPro" id="IPR001647">
    <property type="entry name" value="HTH_TetR"/>
</dbReference>
<feature type="domain" description="HTH tetR-type" evidence="6">
    <location>
        <begin position="15"/>
        <end position="75"/>
    </location>
</feature>
<dbReference type="GO" id="GO:0003700">
    <property type="term" value="F:DNA-binding transcription factor activity"/>
    <property type="evidence" value="ECO:0007669"/>
    <property type="project" value="TreeGrafter"/>
</dbReference>
<organism evidence="7 8">
    <name type="scientific">Winogradskya consettensis</name>
    <dbReference type="NCBI Taxonomy" id="113560"/>
    <lineage>
        <taxon>Bacteria</taxon>
        <taxon>Bacillati</taxon>
        <taxon>Actinomycetota</taxon>
        <taxon>Actinomycetes</taxon>
        <taxon>Micromonosporales</taxon>
        <taxon>Micromonosporaceae</taxon>
        <taxon>Winogradskya</taxon>
    </lineage>
</organism>
<evidence type="ECO:0000313" key="7">
    <source>
        <dbReference type="EMBL" id="GIM76809.1"/>
    </source>
</evidence>
<dbReference type="PROSITE" id="PS50977">
    <property type="entry name" value="HTH_TETR_2"/>
    <property type="match status" value="1"/>
</dbReference>
<dbReference type="AlphaFoldDB" id="A0A919VS63"/>
<reference evidence="7" key="1">
    <citation type="submission" date="2021-03" db="EMBL/GenBank/DDBJ databases">
        <title>Whole genome shotgun sequence of Actinoplanes consettensis NBRC 14913.</title>
        <authorList>
            <person name="Komaki H."/>
            <person name="Tamura T."/>
        </authorList>
    </citation>
    <scope>NUCLEOTIDE SEQUENCE</scope>
    <source>
        <strain evidence="7">NBRC 14913</strain>
    </source>
</reference>
<feature type="DNA-binding region" description="H-T-H motif" evidence="4">
    <location>
        <begin position="38"/>
        <end position="57"/>
    </location>
</feature>
<protein>
    <recommendedName>
        <fullName evidence="6">HTH tetR-type domain-containing protein</fullName>
    </recommendedName>
</protein>
<dbReference type="RefSeq" id="WP_212999858.1">
    <property type="nucleotide sequence ID" value="NZ_BAAATW010000005.1"/>
</dbReference>
<keyword evidence="8" id="KW-1185">Reference proteome</keyword>
<dbReference type="EMBL" id="BOQP01000028">
    <property type="protein sequence ID" value="GIM76809.1"/>
    <property type="molecule type" value="Genomic_DNA"/>
</dbReference>
<keyword evidence="2 4" id="KW-0238">DNA-binding</keyword>
<name>A0A919VS63_9ACTN</name>
<comment type="caution">
    <text evidence="7">The sequence shown here is derived from an EMBL/GenBank/DDBJ whole genome shotgun (WGS) entry which is preliminary data.</text>
</comment>
<evidence type="ECO:0000313" key="8">
    <source>
        <dbReference type="Proteomes" id="UP000680865"/>
    </source>
</evidence>
<evidence type="ECO:0000256" key="1">
    <source>
        <dbReference type="ARBA" id="ARBA00023015"/>
    </source>
</evidence>
<evidence type="ECO:0000256" key="4">
    <source>
        <dbReference type="PROSITE-ProRule" id="PRU00335"/>
    </source>
</evidence>
<keyword evidence="1" id="KW-0805">Transcription regulation</keyword>
<evidence type="ECO:0000256" key="3">
    <source>
        <dbReference type="ARBA" id="ARBA00023163"/>
    </source>
</evidence>
<dbReference type="PANTHER" id="PTHR30055:SF238">
    <property type="entry name" value="MYCOFACTOCIN BIOSYNTHESIS TRANSCRIPTIONAL REGULATOR MFTR-RELATED"/>
    <property type="match status" value="1"/>
</dbReference>
<evidence type="ECO:0000256" key="2">
    <source>
        <dbReference type="ARBA" id="ARBA00023125"/>
    </source>
</evidence>
<keyword evidence="5" id="KW-0472">Membrane</keyword>
<accession>A0A919VS63</accession>
<evidence type="ECO:0000256" key="5">
    <source>
        <dbReference type="SAM" id="Phobius"/>
    </source>
</evidence>
<gene>
    <name evidence="7" type="ORF">Aco04nite_52280</name>
</gene>
<keyword evidence="5" id="KW-0812">Transmembrane</keyword>
<keyword evidence="5" id="KW-1133">Transmembrane helix</keyword>
<feature type="transmembrane region" description="Helical" evidence="5">
    <location>
        <begin position="155"/>
        <end position="173"/>
    </location>
</feature>
<dbReference type="InterPro" id="IPR009057">
    <property type="entry name" value="Homeodomain-like_sf"/>
</dbReference>
<dbReference type="InterPro" id="IPR050109">
    <property type="entry name" value="HTH-type_TetR-like_transc_reg"/>
</dbReference>